<organism evidence="1 2">
    <name type="scientific">Acidithrix ferrooxidans</name>
    <dbReference type="NCBI Taxonomy" id="1280514"/>
    <lineage>
        <taxon>Bacteria</taxon>
        <taxon>Bacillati</taxon>
        <taxon>Actinomycetota</taxon>
        <taxon>Acidimicrobiia</taxon>
        <taxon>Acidimicrobiales</taxon>
        <taxon>Acidimicrobiaceae</taxon>
        <taxon>Acidithrix</taxon>
    </lineage>
</organism>
<comment type="caution">
    <text evidence="1">The sequence shown here is derived from an EMBL/GenBank/DDBJ whole genome shotgun (WGS) entry which is preliminary data.</text>
</comment>
<name>A0A0D8HI90_9ACTN</name>
<accession>A0A0D8HI90</accession>
<keyword evidence="2" id="KW-1185">Reference proteome</keyword>
<sequence>MSSIDFYSCLDAIDCFKKKLRGCGGSNLLSANVLGYGGLTTRWAKFYDHLARFHRGHRHDYSLRLKLRKNEIDQRLPLPHQSHQTTDLDIALQQMKILRFNREPIRYLKGEMPTGFPPT</sequence>
<proteinExistence type="predicted"/>
<dbReference type="AlphaFoldDB" id="A0A0D8HI90"/>
<gene>
    <name evidence="1" type="ORF">AXFE_15560</name>
</gene>
<dbReference type="Proteomes" id="UP000032360">
    <property type="component" value="Unassembled WGS sequence"/>
</dbReference>
<evidence type="ECO:0000313" key="1">
    <source>
        <dbReference type="EMBL" id="KJF17569.1"/>
    </source>
</evidence>
<protein>
    <submittedName>
        <fullName evidence="1">Uncharacterized protein</fullName>
    </submittedName>
</protein>
<reference evidence="1 2" key="1">
    <citation type="submission" date="2015-01" db="EMBL/GenBank/DDBJ databases">
        <title>Draft genome of the acidophilic iron oxidizer Acidithrix ferrooxidans strain Py-F3.</title>
        <authorList>
            <person name="Poehlein A."/>
            <person name="Eisen S."/>
            <person name="Schloemann M."/>
            <person name="Johnson B.D."/>
            <person name="Daniel R."/>
            <person name="Muehling M."/>
        </authorList>
    </citation>
    <scope>NUCLEOTIDE SEQUENCE [LARGE SCALE GENOMIC DNA]</scope>
    <source>
        <strain evidence="1 2">Py-F3</strain>
    </source>
</reference>
<evidence type="ECO:0000313" key="2">
    <source>
        <dbReference type="Proteomes" id="UP000032360"/>
    </source>
</evidence>
<dbReference type="EMBL" id="JXYS01000035">
    <property type="protein sequence ID" value="KJF17569.1"/>
    <property type="molecule type" value="Genomic_DNA"/>
</dbReference>